<sequence>MEMKKIGKNKIFLEFDEKFKKSKLIPLRLCISGEYLGTLDSPTYVTSFINSLKNLLTDSYYYSEFINDENYKCFFTLKG</sequence>
<organism evidence="1 2">
    <name type="scientific">Acinetobacter guillouiae NIPH 991</name>
    <dbReference type="NCBI Taxonomy" id="1217656"/>
    <lineage>
        <taxon>Bacteria</taxon>
        <taxon>Pseudomonadati</taxon>
        <taxon>Pseudomonadota</taxon>
        <taxon>Gammaproteobacteria</taxon>
        <taxon>Moraxellales</taxon>
        <taxon>Moraxellaceae</taxon>
        <taxon>Acinetobacter</taxon>
    </lineage>
</organism>
<keyword evidence="2" id="KW-1185">Reference proteome</keyword>
<gene>
    <name evidence="1" type="ORF">F964_04427</name>
</gene>
<proteinExistence type="predicted"/>
<dbReference type="AlphaFoldDB" id="N8Y116"/>
<dbReference type="EMBL" id="APPJ01000015">
    <property type="protein sequence ID" value="ENV14999.1"/>
    <property type="molecule type" value="Genomic_DNA"/>
</dbReference>
<dbReference type="HOGENOM" id="CLU_2598054_0_0_6"/>
<evidence type="ECO:0000313" key="2">
    <source>
        <dbReference type="Proteomes" id="UP000013148"/>
    </source>
</evidence>
<protein>
    <submittedName>
        <fullName evidence="1">Uncharacterized protein</fullName>
    </submittedName>
</protein>
<reference evidence="1 2" key="1">
    <citation type="submission" date="2013-02" db="EMBL/GenBank/DDBJ databases">
        <title>The Genome Sequence of Acinetobacter guillouiae NIPH 991.</title>
        <authorList>
            <consortium name="The Broad Institute Genome Sequencing Platform"/>
            <consortium name="The Broad Institute Genome Sequencing Center for Infectious Disease"/>
            <person name="Cerqueira G."/>
            <person name="Feldgarden M."/>
            <person name="Courvalin P."/>
            <person name="Perichon B."/>
            <person name="Grillot-Courvalin C."/>
            <person name="Clermont D."/>
            <person name="Rocha E."/>
            <person name="Yoon E.-J."/>
            <person name="Nemec A."/>
            <person name="Walker B."/>
            <person name="Young S.K."/>
            <person name="Zeng Q."/>
            <person name="Gargeya S."/>
            <person name="Fitzgerald M."/>
            <person name="Haas B."/>
            <person name="Abouelleil A."/>
            <person name="Alvarado L."/>
            <person name="Arachchi H.M."/>
            <person name="Berlin A.M."/>
            <person name="Chapman S.B."/>
            <person name="Dewar J."/>
            <person name="Goldberg J."/>
            <person name="Griggs A."/>
            <person name="Gujja S."/>
            <person name="Hansen M."/>
            <person name="Howarth C."/>
            <person name="Imamovic A."/>
            <person name="Larimer J."/>
            <person name="McCowan C."/>
            <person name="Murphy C."/>
            <person name="Neiman D."/>
            <person name="Pearson M."/>
            <person name="Priest M."/>
            <person name="Roberts A."/>
            <person name="Saif S."/>
            <person name="Shea T."/>
            <person name="Sisk P."/>
            <person name="Sykes S."/>
            <person name="Wortman J."/>
            <person name="Nusbaum C."/>
            <person name="Birren B."/>
        </authorList>
    </citation>
    <scope>NUCLEOTIDE SEQUENCE [LARGE SCALE GENOMIC DNA]</scope>
    <source>
        <strain evidence="1 2">NIPH 991</strain>
    </source>
</reference>
<evidence type="ECO:0000313" key="1">
    <source>
        <dbReference type="EMBL" id="ENV14999.1"/>
    </source>
</evidence>
<dbReference type="Proteomes" id="UP000013148">
    <property type="component" value="Unassembled WGS sequence"/>
</dbReference>
<name>N8Y116_ACIGI</name>
<comment type="caution">
    <text evidence="1">The sequence shown here is derived from an EMBL/GenBank/DDBJ whole genome shotgun (WGS) entry which is preliminary data.</text>
</comment>
<accession>N8Y116</accession>